<dbReference type="CDD" id="cd09272">
    <property type="entry name" value="RNase_HI_RT_Ty1"/>
    <property type="match status" value="1"/>
</dbReference>
<name>A0AAV1UC61_9STRA</name>
<proteinExistence type="predicted"/>
<gene>
    <name evidence="1" type="ORF">PM001_LOCUS15824</name>
</gene>
<dbReference type="AlphaFoldDB" id="A0AAV1UC61"/>
<evidence type="ECO:0000313" key="2">
    <source>
        <dbReference type="Proteomes" id="UP001162060"/>
    </source>
</evidence>
<dbReference type="PANTHER" id="PTHR11439:SF463">
    <property type="entry name" value="REVERSE TRANSCRIPTASE TY1_COPIA-TYPE DOMAIN-CONTAINING PROTEIN"/>
    <property type="match status" value="1"/>
</dbReference>
<evidence type="ECO:0000313" key="1">
    <source>
        <dbReference type="EMBL" id="CAK7930674.1"/>
    </source>
</evidence>
<comment type="caution">
    <text evidence="1">The sequence shown here is derived from an EMBL/GenBank/DDBJ whole genome shotgun (WGS) entry which is preliminary data.</text>
</comment>
<sequence length="136" mass="15258">MLLGAPVSWGSKKHPSVSLSTSEAEYIALSLAVQEGKWIHRLLCEIMAAANEDGPELMIREDNQSCIKTTKNPVNHGRVKHIDIKYHHIRDEVKRGEVKLEYCETTMMWADSMTKGLHGPRHKDLTAPLGICSHSD</sequence>
<dbReference type="EMBL" id="CAKLBY020000169">
    <property type="protein sequence ID" value="CAK7930674.1"/>
    <property type="molecule type" value="Genomic_DNA"/>
</dbReference>
<reference evidence="1" key="1">
    <citation type="submission" date="2024-01" db="EMBL/GenBank/DDBJ databases">
        <authorList>
            <person name="Webb A."/>
        </authorList>
    </citation>
    <scope>NUCLEOTIDE SEQUENCE</scope>
    <source>
        <strain evidence="1">Pm1</strain>
    </source>
</reference>
<dbReference type="Proteomes" id="UP001162060">
    <property type="component" value="Unassembled WGS sequence"/>
</dbReference>
<protein>
    <submittedName>
        <fullName evidence="1">Uncharacterized protein</fullName>
    </submittedName>
</protein>
<organism evidence="1 2">
    <name type="scientific">Peronospora matthiolae</name>
    <dbReference type="NCBI Taxonomy" id="2874970"/>
    <lineage>
        <taxon>Eukaryota</taxon>
        <taxon>Sar</taxon>
        <taxon>Stramenopiles</taxon>
        <taxon>Oomycota</taxon>
        <taxon>Peronosporomycetes</taxon>
        <taxon>Peronosporales</taxon>
        <taxon>Peronosporaceae</taxon>
        <taxon>Peronospora</taxon>
    </lineage>
</organism>
<dbReference type="PANTHER" id="PTHR11439">
    <property type="entry name" value="GAG-POL-RELATED RETROTRANSPOSON"/>
    <property type="match status" value="1"/>
</dbReference>
<accession>A0AAV1UC61</accession>